<accession>A0A6C2UHB9</accession>
<evidence type="ECO:0000313" key="3">
    <source>
        <dbReference type="Proteomes" id="UP000346198"/>
    </source>
</evidence>
<keyword evidence="3" id="KW-1185">Reference proteome</keyword>
<dbReference type="AlphaFoldDB" id="A0A6C2UHB9"/>
<dbReference type="SUPFAM" id="SSF50156">
    <property type="entry name" value="PDZ domain-like"/>
    <property type="match status" value="1"/>
</dbReference>
<dbReference type="Pfam" id="PF13180">
    <property type="entry name" value="PDZ_2"/>
    <property type="match status" value="1"/>
</dbReference>
<dbReference type="Gene3D" id="2.30.42.10">
    <property type="match status" value="1"/>
</dbReference>
<reference evidence="2 3" key="1">
    <citation type="submission" date="2019-04" db="EMBL/GenBank/DDBJ databases">
        <authorList>
            <person name="Van Vliet M D."/>
        </authorList>
    </citation>
    <scope>NUCLEOTIDE SEQUENCE [LARGE SCALE GENOMIC DNA]</scope>
    <source>
        <strain evidence="2 3">F21</strain>
    </source>
</reference>
<sequence length="50" mass="5540">MDDVLLKVNGSAVSGVGQMKTLLEKAKRGTSLKMKVMRNQEVQEFTCEIP</sequence>
<dbReference type="Proteomes" id="UP000346198">
    <property type="component" value="Unassembled WGS sequence"/>
</dbReference>
<protein>
    <recommendedName>
        <fullName evidence="1">PDZ domain-containing protein</fullName>
    </recommendedName>
</protein>
<proteinExistence type="predicted"/>
<evidence type="ECO:0000259" key="1">
    <source>
        <dbReference type="Pfam" id="PF13180"/>
    </source>
</evidence>
<name>A0A6C2UHB9_9BACT</name>
<dbReference type="RefSeq" id="WP_136060063.1">
    <property type="nucleotide sequence ID" value="NZ_CAAHFH010000001.1"/>
</dbReference>
<gene>
    <name evidence="2" type="ORF">SCARR_00649</name>
</gene>
<dbReference type="InterPro" id="IPR036034">
    <property type="entry name" value="PDZ_sf"/>
</dbReference>
<dbReference type="EMBL" id="CAAHFH010000001">
    <property type="protein sequence ID" value="VGO18596.1"/>
    <property type="molecule type" value="Genomic_DNA"/>
</dbReference>
<feature type="domain" description="PDZ" evidence="1">
    <location>
        <begin position="2"/>
        <end position="48"/>
    </location>
</feature>
<evidence type="ECO:0000313" key="2">
    <source>
        <dbReference type="EMBL" id="VGO18596.1"/>
    </source>
</evidence>
<organism evidence="2 3">
    <name type="scientific">Pontiella sulfatireligans</name>
    <dbReference type="NCBI Taxonomy" id="2750658"/>
    <lineage>
        <taxon>Bacteria</taxon>
        <taxon>Pseudomonadati</taxon>
        <taxon>Kiritimatiellota</taxon>
        <taxon>Kiritimatiellia</taxon>
        <taxon>Kiritimatiellales</taxon>
        <taxon>Pontiellaceae</taxon>
        <taxon>Pontiella</taxon>
    </lineage>
</organism>
<dbReference type="InterPro" id="IPR001478">
    <property type="entry name" value="PDZ"/>
</dbReference>